<evidence type="ECO:0000256" key="2">
    <source>
        <dbReference type="SAM" id="Phobius"/>
    </source>
</evidence>
<dbReference type="AlphaFoldDB" id="A0A163I7T8"/>
<keyword evidence="2" id="KW-0812">Transmembrane</keyword>
<organism evidence="3 4">
    <name type="scientific">Didymella rabiei</name>
    <name type="common">Chickpea ascochyta blight fungus</name>
    <name type="synonym">Mycosphaerella rabiei</name>
    <dbReference type="NCBI Taxonomy" id="5454"/>
    <lineage>
        <taxon>Eukaryota</taxon>
        <taxon>Fungi</taxon>
        <taxon>Dikarya</taxon>
        <taxon>Ascomycota</taxon>
        <taxon>Pezizomycotina</taxon>
        <taxon>Dothideomycetes</taxon>
        <taxon>Pleosporomycetidae</taxon>
        <taxon>Pleosporales</taxon>
        <taxon>Pleosporineae</taxon>
        <taxon>Didymellaceae</taxon>
        <taxon>Ascochyta</taxon>
    </lineage>
</organism>
<evidence type="ECO:0000256" key="1">
    <source>
        <dbReference type="SAM" id="MobiDB-lite"/>
    </source>
</evidence>
<reference evidence="3 4" key="1">
    <citation type="journal article" date="2016" name="Sci. Rep.">
        <title>Draft genome sequencing and secretome analysis of fungal phytopathogen Ascochyta rabiei provides insight into the necrotrophic effector repertoire.</title>
        <authorList>
            <person name="Verma S."/>
            <person name="Gazara R.K."/>
            <person name="Nizam S."/>
            <person name="Parween S."/>
            <person name="Chattopadhyay D."/>
            <person name="Verma P.K."/>
        </authorList>
    </citation>
    <scope>NUCLEOTIDE SEQUENCE [LARGE SCALE GENOMIC DNA]</scope>
    <source>
        <strain evidence="3 4">ArDII</strain>
    </source>
</reference>
<feature type="region of interest" description="Disordered" evidence="1">
    <location>
        <begin position="216"/>
        <end position="258"/>
    </location>
</feature>
<keyword evidence="4" id="KW-1185">Reference proteome</keyword>
<evidence type="ECO:0000313" key="4">
    <source>
        <dbReference type="Proteomes" id="UP000076837"/>
    </source>
</evidence>
<proteinExistence type="predicted"/>
<sequence length="258" mass="28513">MAVIWGLDLKEVHWSKLKFSYMFKNRDYHLRRTKFGIYQGAMIPTMIAQSLGTTALTNYLDQQEFVAAHSPGATVHNNNFIGIASYLIFVGVFTVNFFTIMFVLDIFWPERHESKAVRKAWRVCSVFSCLLTLSCALAYTYIVATQSAFVSGTDSATADRLIAEFGRTSTLRYASNPRALASVILLWLGMVFTFLSTALLWHSLAHTARFGPKSTHAREADEAFGDKPQSFETRGGGEGALDVPGQPPPTHATPGATA</sequence>
<feature type="transmembrane region" description="Helical" evidence="2">
    <location>
        <begin position="120"/>
        <end position="142"/>
    </location>
</feature>
<gene>
    <name evidence="3" type="ORF">ST47_g3201</name>
</gene>
<feature type="transmembrane region" description="Helical" evidence="2">
    <location>
        <begin position="179"/>
        <end position="201"/>
    </location>
</feature>
<dbReference type="OrthoDB" id="3596006at2759"/>
<keyword evidence="2" id="KW-0472">Membrane</keyword>
<feature type="transmembrane region" description="Helical" evidence="2">
    <location>
        <begin position="35"/>
        <end position="60"/>
    </location>
</feature>
<feature type="compositionally biased region" description="Basic and acidic residues" evidence="1">
    <location>
        <begin position="216"/>
        <end position="225"/>
    </location>
</feature>
<comment type="caution">
    <text evidence="3">The sequence shown here is derived from an EMBL/GenBank/DDBJ whole genome shotgun (WGS) entry which is preliminary data.</text>
</comment>
<feature type="transmembrane region" description="Helical" evidence="2">
    <location>
        <begin position="80"/>
        <end position="108"/>
    </location>
</feature>
<dbReference type="Proteomes" id="UP000076837">
    <property type="component" value="Unassembled WGS sequence"/>
</dbReference>
<accession>A0A163I7T8</accession>
<evidence type="ECO:0000313" key="3">
    <source>
        <dbReference type="EMBL" id="KZM25641.1"/>
    </source>
</evidence>
<dbReference type="EMBL" id="JYNV01000123">
    <property type="protein sequence ID" value="KZM25641.1"/>
    <property type="molecule type" value="Genomic_DNA"/>
</dbReference>
<name>A0A163I7T8_DIDRA</name>
<protein>
    <submittedName>
        <fullName evidence="3">Uncharacterized protein</fullName>
    </submittedName>
</protein>
<keyword evidence="2" id="KW-1133">Transmembrane helix</keyword>